<dbReference type="GO" id="GO:0003824">
    <property type="term" value="F:catalytic activity"/>
    <property type="evidence" value="ECO:0007669"/>
    <property type="project" value="InterPro"/>
</dbReference>
<name>A0A918CEG0_9DEIO</name>
<evidence type="ECO:0000313" key="2">
    <source>
        <dbReference type="EMBL" id="GGR19581.1"/>
    </source>
</evidence>
<dbReference type="EMBL" id="BMQL01000023">
    <property type="protein sequence ID" value="GGR19581.1"/>
    <property type="molecule type" value="Genomic_DNA"/>
</dbReference>
<dbReference type="Proteomes" id="UP000603865">
    <property type="component" value="Unassembled WGS sequence"/>
</dbReference>
<dbReference type="InterPro" id="IPR008948">
    <property type="entry name" value="L-Aspartase-like"/>
</dbReference>
<dbReference type="SMART" id="SM00998">
    <property type="entry name" value="ADSL_C"/>
    <property type="match status" value="1"/>
</dbReference>
<dbReference type="InterPro" id="IPR019468">
    <property type="entry name" value="AdenyloSucc_lyase_C"/>
</dbReference>
<dbReference type="RefSeq" id="WP_189091813.1">
    <property type="nucleotide sequence ID" value="NZ_BMQL01000023.1"/>
</dbReference>
<reference evidence="2" key="1">
    <citation type="journal article" date="2014" name="Int. J. Syst. Evol. Microbiol.">
        <title>Complete genome sequence of Corynebacterium casei LMG S-19264T (=DSM 44701T), isolated from a smear-ripened cheese.</title>
        <authorList>
            <consortium name="US DOE Joint Genome Institute (JGI-PGF)"/>
            <person name="Walter F."/>
            <person name="Albersmeier A."/>
            <person name="Kalinowski J."/>
            <person name="Ruckert C."/>
        </authorList>
    </citation>
    <scope>NUCLEOTIDE SEQUENCE</scope>
    <source>
        <strain evidence="2">JCM 31311</strain>
    </source>
</reference>
<organism evidence="2 3">
    <name type="scientific">Deinococcus ruber</name>
    <dbReference type="NCBI Taxonomy" id="1848197"/>
    <lineage>
        <taxon>Bacteria</taxon>
        <taxon>Thermotogati</taxon>
        <taxon>Deinococcota</taxon>
        <taxon>Deinococci</taxon>
        <taxon>Deinococcales</taxon>
        <taxon>Deinococcaceae</taxon>
        <taxon>Deinococcus</taxon>
    </lineage>
</organism>
<comment type="caution">
    <text evidence="2">The sequence shown here is derived from an EMBL/GenBank/DDBJ whole genome shotgun (WGS) entry which is preliminary data.</text>
</comment>
<gene>
    <name evidence="2" type="ORF">GCM10008957_35110</name>
</gene>
<accession>A0A918CEG0</accession>
<feature type="domain" description="Adenylosuccinate lyase C-terminal" evidence="1">
    <location>
        <begin position="42"/>
        <end position="123"/>
    </location>
</feature>
<evidence type="ECO:0000259" key="1">
    <source>
        <dbReference type="SMART" id="SM00998"/>
    </source>
</evidence>
<dbReference type="Pfam" id="PF10397">
    <property type="entry name" value="ADSL_C"/>
    <property type="match status" value="1"/>
</dbReference>
<proteinExistence type="predicted"/>
<evidence type="ECO:0000313" key="3">
    <source>
        <dbReference type="Proteomes" id="UP000603865"/>
    </source>
</evidence>
<dbReference type="SUPFAM" id="SSF48557">
    <property type="entry name" value="L-aspartase-like"/>
    <property type="match status" value="1"/>
</dbReference>
<dbReference type="AlphaFoldDB" id="A0A918CEG0"/>
<dbReference type="PANTHER" id="PTHR43172">
    <property type="entry name" value="ADENYLOSUCCINATE LYASE"/>
    <property type="match status" value="1"/>
</dbReference>
<sequence length="146" mass="15416">MLDAALQQGCVLSGDLLTLLGDVVTGLQLSPERMAANLQLSGGLINAEAVMMQLGQTIGRGEAHELVHRAPRVVAIQGGGVGFLHVLSQDPRVQAELSAEELARLLDPATHTGLRAVLAYETSERARHALAHARTQLRAEAPNSTS</sequence>
<dbReference type="Gene3D" id="1.10.40.30">
    <property type="entry name" value="Fumarase/aspartase (C-terminal domain)"/>
    <property type="match status" value="1"/>
</dbReference>
<reference evidence="2" key="2">
    <citation type="submission" date="2020-09" db="EMBL/GenBank/DDBJ databases">
        <authorList>
            <person name="Sun Q."/>
            <person name="Ohkuma M."/>
        </authorList>
    </citation>
    <scope>NUCLEOTIDE SEQUENCE</scope>
    <source>
        <strain evidence="2">JCM 31311</strain>
    </source>
</reference>
<keyword evidence="3" id="KW-1185">Reference proteome</keyword>
<protein>
    <recommendedName>
        <fullName evidence="1">Adenylosuccinate lyase C-terminal domain-containing protein</fullName>
    </recommendedName>
</protein>